<comment type="similarity">
    <text evidence="1">Belongs to the LysR transcriptional regulatory family.</text>
</comment>
<keyword evidence="4" id="KW-0804">Transcription</keyword>
<proteinExistence type="inferred from homology"/>
<evidence type="ECO:0000256" key="2">
    <source>
        <dbReference type="ARBA" id="ARBA00023015"/>
    </source>
</evidence>
<dbReference type="Gene3D" id="3.40.190.10">
    <property type="entry name" value="Periplasmic binding protein-like II"/>
    <property type="match status" value="2"/>
</dbReference>
<evidence type="ECO:0000259" key="5">
    <source>
        <dbReference type="PROSITE" id="PS50931"/>
    </source>
</evidence>
<dbReference type="PANTHER" id="PTHR30118:SF15">
    <property type="entry name" value="TRANSCRIPTIONAL REGULATORY PROTEIN"/>
    <property type="match status" value="1"/>
</dbReference>
<dbReference type="Gene3D" id="1.10.10.10">
    <property type="entry name" value="Winged helix-like DNA-binding domain superfamily/Winged helix DNA-binding domain"/>
    <property type="match status" value="1"/>
</dbReference>
<keyword evidence="7" id="KW-1185">Reference proteome</keyword>
<dbReference type="Pfam" id="PF03466">
    <property type="entry name" value="LysR_substrate"/>
    <property type="match status" value="1"/>
</dbReference>
<evidence type="ECO:0000256" key="3">
    <source>
        <dbReference type="ARBA" id="ARBA00023125"/>
    </source>
</evidence>
<dbReference type="Proteomes" id="UP001361570">
    <property type="component" value="Unassembled WGS sequence"/>
</dbReference>
<dbReference type="PANTHER" id="PTHR30118">
    <property type="entry name" value="HTH-TYPE TRANSCRIPTIONAL REGULATOR LEUO-RELATED"/>
    <property type="match status" value="1"/>
</dbReference>
<protein>
    <submittedName>
        <fullName evidence="6">LysR family transcriptional regulator</fullName>
    </submittedName>
</protein>
<dbReference type="InterPro" id="IPR005119">
    <property type="entry name" value="LysR_subst-bd"/>
</dbReference>
<evidence type="ECO:0000313" key="7">
    <source>
        <dbReference type="Proteomes" id="UP001361570"/>
    </source>
</evidence>
<dbReference type="InterPro" id="IPR000847">
    <property type="entry name" value="LysR_HTH_N"/>
</dbReference>
<keyword evidence="2" id="KW-0805">Transcription regulation</keyword>
<dbReference type="SUPFAM" id="SSF46785">
    <property type="entry name" value="Winged helix' DNA-binding domain"/>
    <property type="match status" value="1"/>
</dbReference>
<dbReference type="RefSeq" id="WP_336405106.1">
    <property type="nucleotide sequence ID" value="NZ_JBAPLU010000015.1"/>
</dbReference>
<reference evidence="6 7" key="1">
    <citation type="submission" date="2024-03" db="EMBL/GenBank/DDBJ databases">
        <title>Draft genome sequence of Klenkia sp. LSe6-5.</title>
        <authorList>
            <person name="Duangmal K."/>
            <person name="Chantavorakit T."/>
        </authorList>
    </citation>
    <scope>NUCLEOTIDE SEQUENCE [LARGE SCALE GENOMIC DNA]</scope>
    <source>
        <strain evidence="6 7">LSe6-5</strain>
    </source>
</reference>
<evidence type="ECO:0000313" key="6">
    <source>
        <dbReference type="EMBL" id="MEI4272983.1"/>
    </source>
</evidence>
<dbReference type="InterPro" id="IPR050389">
    <property type="entry name" value="LysR-type_TF"/>
</dbReference>
<dbReference type="CDD" id="cd08460">
    <property type="entry name" value="PBP2_DntR_like_1"/>
    <property type="match status" value="1"/>
</dbReference>
<dbReference type="InterPro" id="IPR036388">
    <property type="entry name" value="WH-like_DNA-bd_sf"/>
</dbReference>
<gene>
    <name evidence="6" type="ORF">TEK04_14740</name>
</gene>
<dbReference type="Pfam" id="PF00126">
    <property type="entry name" value="HTH_1"/>
    <property type="match status" value="1"/>
</dbReference>
<dbReference type="SUPFAM" id="SSF53850">
    <property type="entry name" value="Periplasmic binding protein-like II"/>
    <property type="match status" value="1"/>
</dbReference>
<dbReference type="InterPro" id="IPR036390">
    <property type="entry name" value="WH_DNA-bd_sf"/>
</dbReference>
<dbReference type="EMBL" id="JBAPLU010000015">
    <property type="protein sequence ID" value="MEI4272983.1"/>
    <property type="molecule type" value="Genomic_DNA"/>
</dbReference>
<evidence type="ECO:0000256" key="1">
    <source>
        <dbReference type="ARBA" id="ARBA00009437"/>
    </source>
</evidence>
<accession>A0ABU8DWH4</accession>
<comment type="caution">
    <text evidence="6">The sequence shown here is derived from an EMBL/GenBank/DDBJ whole genome shotgun (WGS) entry which is preliminary data.</text>
</comment>
<feature type="domain" description="HTH lysR-type" evidence="5">
    <location>
        <begin position="4"/>
        <end position="61"/>
    </location>
</feature>
<dbReference type="PROSITE" id="PS50931">
    <property type="entry name" value="HTH_LYSR"/>
    <property type="match status" value="1"/>
</dbReference>
<name>A0ABU8DWH4_9ACTN</name>
<sequence>MTLPDLNLLPVLHALLEERNVTRAGRRLHLSPSATSRALARLRRTTGDPLLVPEGRTMVLTPHAALLRARVADALPDVLGLLRPAPQLDLASLERTFVLRCGDGFVETFGADLVALLGRDAPAVRLRFLARTGRDLTALRDEVDLETCVFDGPPPPGVRHEPLFGDRFVVALREQHPLASAPGPLTAEQYAGAGHVHVARHGPRHGVVDDALLAAGLRRRVVTAVEGFGAGLALARSTDLVVTVPDRHTAGLRAGLRTLEVPVDLPALTVSLAWHLRQDADPAHRWLRSCVSAVAGGPPAAAAP</sequence>
<evidence type="ECO:0000256" key="4">
    <source>
        <dbReference type="ARBA" id="ARBA00023163"/>
    </source>
</evidence>
<organism evidence="6 7">
    <name type="scientific">Klenkia sesuvii</name>
    <dbReference type="NCBI Taxonomy" id="3103137"/>
    <lineage>
        <taxon>Bacteria</taxon>
        <taxon>Bacillati</taxon>
        <taxon>Actinomycetota</taxon>
        <taxon>Actinomycetes</taxon>
        <taxon>Geodermatophilales</taxon>
        <taxon>Geodermatophilaceae</taxon>
        <taxon>Klenkia</taxon>
    </lineage>
</organism>
<keyword evidence="3" id="KW-0238">DNA-binding</keyword>